<organism evidence="7 8">
    <name type="scientific">Streptosporangium carneum</name>
    <dbReference type="NCBI Taxonomy" id="47481"/>
    <lineage>
        <taxon>Bacteria</taxon>
        <taxon>Bacillati</taxon>
        <taxon>Actinomycetota</taxon>
        <taxon>Actinomycetes</taxon>
        <taxon>Streptosporangiales</taxon>
        <taxon>Streptosporangiaceae</taxon>
        <taxon>Streptosporangium</taxon>
    </lineage>
</organism>
<feature type="transmembrane region" description="Helical" evidence="6">
    <location>
        <begin position="410"/>
        <end position="429"/>
    </location>
</feature>
<accession>A0A9W6I8F0</accession>
<evidence type="ECO:0000256" key="1">
    <source>
        <dbReference type="ARBA" id="ARBA00004651"/>
    </source>
</evidence>
<evidence type="ECO:0000256" key="6">
    <source>
        <dbReference type="SAM" id="Phobius"/>
    </source>
</evidence>
<reference evidence="7" key="1">
    <citation type="journal article" date="2014" name="Int. J. Syst. Evol. Microbiol.">
        <title>Complete genome sequence of Corynebacterium casei LMG S-19264T (=DSM 44701T), isolated from a smear-ripened cheese.</title>
        <authorList>
            <consortium name="US DOE Joint Genome Institute (JGI-PGF)"/>
            <person name="Walter F."/>
            <person name="Albersmeier A."/>
            <person name="Kalinowski J."/>
            <person name="Ruckert C."/>
        </authorList>
    </citation>
    <scope>NUCLEOTIDE SEQUENCE</scope>
    <source>
        <strain evidence="7">VKM Ac-2007</strain>
    </source>
</reference>
<evidence type="ECO:0000256" key="5">
    <source>
        <dbReference type="ARBA" id="ARBA00023136"/>
    </source>
</evidence>
<dbReference type="EMBL" id="BSEV01000023">
    <property type="protein sequence ID" value="GLK13533.1"/>
    <property type="molecule type" value="Genomic_DNA"/>
</dbReference>
<name>A0A9W6I8F0_9ACTN</name>
<gene>
    <name evidence="7" type="ORF">GCM10017600_69440</name>
</gene>
<feature type="transmembrane region" description="Helical" evidence="6">
    <location>
        <begin position="321"/>
        <end position="346"/>
    </location>
</feature>
<keyword evidence="5 6" id="KW-0472">Membrane</keyword>
<evidence type="ECO:0000313" key="8">
    <source>
        <dbReference type="Proteomes" id="UP001143474"/>
    </source>
</evidence>
<feature type="transmembrane region" description="Helical" evidence="6">
    <location>
        <begin position="133"/>
        <end position="153"/>
    </location>
</feature>
<feature type="transmembrane region" description="Helical" evidence="6">
    <location>
        <begin position="174"/>
        <end position="191"/>
    </location>
</feature>
<keyword evidence="4 6" id="KW-1133">Transmembrane helix</keyword>
<comment type="caution">
    <text evidence="7">The sequence shown here is derived from an EMBL/GenBank/DDBJ whole genome shotgun (WGS) entry which is preliminary data.</text>
</comment>
<evidence type="ECO:0000256" key="3">
    <source>
        <dbReference type="ARBA" id="ARBA00022692"/>
    </source>
</evidence>
<keyword evidence="2" id="KW-1003">Cell membrane</keyword>
<dbReference type="GO" id="GO:0005886">
    <property type="term" value="C:plasma membrane"/>
    <property type="evidence" value="ECO:0007669"/>
    <property type="project" value="UniProtKB-SubCell"/>
</dbReference>
<dbReference type="PANTHER" id="PTHR30250">
    <property type="entry name" value="PST FAMILY PREDICTED COLANIC ACID TRANSPORTER"/>
    <property type="match status" value="1"/>
</dbReference>
<dbReference type="AlphaFoldDB" id="A0A9W6I8F0"/>
<evidence type="ECO:0000313" key="7">
    <source>
        <dbReference type="EMBL" id="GLK13533.1"/>
    </source>
</evidence>
<evidence type="ECO:0000256" key="2">
    <source>
        <dbReference type="ARBA" id="ARBA00022475"/>
    </source>
</evidence>
<dbReference type="InterPro" id="IPR050833">
    <property type="entry name" value="Poly_Biosynth_Transport"/>
</dbReference>
<dbReference type="PANTHER" id="PTHR30250:SF26">
    <property type="entry name" value="PSMA PROTEIN"/>
    <property type="match status" value="1"/>
</dbReference>
<sequence>MSAPVGERPTGRLSGMWQGLLRDLRNPLFRNGYALMANTAITAVLGMGYWWLAAQLYDPADFGRGQAVITAMRLFASLTALGFVGALAKFIPVAGRHTPKLIVRAYVIAGATGVVAALGFLITLPWWGPTYATLGGFGPGLFFLASVLVWSVFTLEDVTLAGLRKATWVPVNSLGYGLVKMAMLVGLAFALPDDGIFVSWIIPAAMALIPINILLFRKVVPRHVRQTETVTTRPLDFREVGRFLSGDYPGTLSILASVYLIPVLIAARVDEVTFGYFSMAHTLGSLIELLAMNMATSLTVEGSFDRDRLASNSRRALRRAFMIIIPIVVVTILAAPLILRVFGAGFADQGTLLLQLMAVAVLPRVLIEIYLSGLRAMGQARRLALVQVCLAVLVLTGTLLLFPGAGMNSVGYALLLSELLIAALIFPGLRKMLNGGETSQSSVTAGSA</sequence>
<evidence type="ECO:0008006" key="9">
    <source>
        <dbReference type="Google" id="ProtNLM"/>
    </source>
</evidence>
<feature type="transmembrane region" description="Helical" evidence="6">
    <location>
        <begin position="352"/>
        <end position="371"/>
    </location>
</feature>
<dbReference type="RefSeq" id="WP_271221812.1">
    <property type="nucleotide sequence ID" value="NZ_BAAAVD010000011.1"/>
</dbReference>
<feature type="transmembrane region" description="Helical" evidence="6">
    <location>
        <begin position="103"/>
        <end position="127"/>
    </location>
</feature>
<dbReference type="Proteomes" id="UP001143474">
    <property type="component" value="Unassembled WGS sequence"/>
</dbReference>
<evidence type="ECO:0000256" key="4">
    <source>
        <dbReference type="ARBA" id="ARBA00022989"/>
    </source>
</evidence>
<feature type="transmembrane region" description="Helical" evidence="6">
    <location>
        <begin position="248"/>
        <end position="267"/>
    </location>
</feature>
<keyword evidence="8" id="KW-1185">Reference proteome</keyword>
<feature type="transmembrane region" description="Helical" evidence="6">
    <location>
        <begin position="72"/>
        <end position="91"/>
    </location>
</feature>
<feature type="transmembrane region" description="Helical" evidence="6">
    <location>
        <begin position="383"/>
        <end position="404"/>
    </location>
</feature>
<reference evidence="7" key="2">
    <citation type="submission" date="2023-01" db="EMBL/GenBank/DDBJ databases">
        <authorList>
            <person name="Sun Q."/>
            <person name="Evtushenko L."/>
        </authorList>
    </citation>
    <scope>NUCLEOTIDE SEQUENCE</scope>
    <source>
        <strain evidence="7">VKM Ac-2007</strain>
    </source>
</reference>
<feature type="transmembrane region" description="Helical" evidence="6">
    <location>
        <begin position="279"/>
        <end position="300"/>
    </location>
</feature>
<comment type="subcellular location">
    <subcellularLocation>
        <location evidence="1">Cell membrane</location>
        <topology evidence="1">Multi-pass membrane protein</topology>
    </subcellularLocation>
</comment>
<keyword evidence="3 6" id="KW-0812">Transmembrane</keyword>
<feature type="transmembrane region" description="Helical" evidence="6">
    <location>
        <begin position="197"/>
        <end position="216"/>
    </location>
</feature>
<protein>
    <recommendedName>
        <fullName evidence="9">Polysaccharide biosynthesis protein C-terminal domain-containing protein</fullName>
    </recommendedName>
</protein>
<proteinExistence type="predicted"/>
<feature type="transmembrane region" description="Helical" evidence="6">
    <location>
        <begin position="32"/>
        <end position="52"/>
    </location>
</feature>